<dbReference type="GO" id="GO:0003677">
    <property type="term" value="F:DNA binding"/>
    <property type="evidence" value="ECO:0007669"/>
    <property type="project" value="UniProtKB-KW"/>
</dbReference>
<dbReference type="InterPro" id="IPR036390">
    <property type="entry name" value="WH_DNA-bd_sf"/>
</dbReference>
<keyword evidence="4" id="KW-0804">Transcription</keyword>
<dbReference type="Gene3D" id="1.10.10.10">
    <property type="entry name" value="Winged helix-like DNA-binding domain superfamily/Winged helix DNA-binding domain"/>
    <property type="match status" value="1"/>
</dbReference>
<dbReference type="PANTHER" id="PTHR30346:SF29">
    <property type="entry name" value="LYSR SUBSTRATE-BINDING"/>
    <property type="match status" value="1"/>
</dbReference>
<reference evidence="6 7" key="1">
    <citation type="submission" date="2019-07" db="EMBL/GenBank/DDBJ databases">
        <title>Quadrisphaera sp. strain DD2A genome sequencing and assembly.</title>
        <authorList>
            <person name="Kim I."/>
        </authorList>
    </citation>
    <scope>NUCLEOTIDE SEQUENCE [LARGE SCALE GENOMIC DNA]</scope>
    <source>
        <strain evidence="6 7">DD2A</strain>
    </source>
</reference>
<accession>A0A5C8ZI54</accession>
<dbReference type="GO" id="GO:0032993">
    <property type="term" value="C:protein-DNA complex"/>
    <property type="evidence" value="ECO:0007669"/>
    <property type="project" value="TreeGrafter"/>
</dbReference>
<dbReference type="PROSITE" id="PS50931">
    <property type="entry name" value="HTH_LYSR"/>
    <property type="match status" value="1"/>
</dbReference>
<dbReference type="GO" id="GO:0003700">
    <property type="term" value="F:DNA-binding transcription factor activity"/>
    <property type="evidence" value="ECO:0007669"/>
    <property type="project" value="InterPro"/>
</dbReference>
<evidence type="ECO:0000256" key="2">
    <source>
        <dbReference type="ARBA" id="ARBA00023015"/>
    </source>
</evidence>
<dbReference type="SUPFAM" id="SSF53850">
    <property type="entry name" value="Periplasmic binding protein-like II"/>
    <property type="match status" value="1"/>
</dbReference>
<evidence type="ECO:0000256" key="1">
    <source>
        <dbReference type="ARBA" id="ARBA00009437"/>
    </source>
</evidence>
<evidence type="ECO:0000256" key="3">
    <source>
        <dbReference type="ARBA" id="ARBA00023125"/>
    </source>
</evidence>
<comment type="caution">
    <text evidence="6">The sequence shown here is derived from an EMBL/GenBank/DDBJ whole genome shotgun (WGS) entry which is preliminary data.</text>
</comment>
<dbReference type="SUPFAM" id="SSF46785">
    <property type="entry name" value="Winged helix' DNA-binding domain"/>
    <property type="match status" value="1"/>
</dbReference>
<keyword evidence="7" id="KW-1185">Reference proteome</keyword>
<dbReference type="InterPro" id="IPR005119">
    <property type="entry name" value="LysR_subst-bd"/>
</dbReference>
<dbReference type="Pfam" id="PF00126">
    <property type="entry name" value="HTH_1"/>
    <property type="match status" value="1"/>
</dbReference>
<evidence type="ECO:0000259" key="5">
    <source>
        <dbReference type="PROSITE" id="PS50931"/>
    </source>
</evidence>
<sequence length="314" mass="33135">MLDVRRLLLLREVAARGTLAAAAEALSYSPSHVSQQLTLLAKEAGAPLLRRSGRRVVLTAEAEELVAAAGEVLDVLERASARVAVTSRERGGGPLAPLTGRVRLAVFQSAALALVPGALRQLAVEHPGLRVEVVQAEPGAALESAALRAEASRARDFDLVVAEEYPAHSRPHLPGLARTELVRDPLRLALPPEHLAPDVHDLADLASGLPWVAEPEGTASRDFTEQTCRTSGFEPDVRFTSADLQTHLRLVETGCAVAVLPDLVHAGRQTTARLVELPGQPRRTVFAAQRAAASGQPALAVVVAALRAQAGPPT</sequence>
<comment type="similarity">
    <text evidence="1">Belongs to the LysR transcriptional regulatory family.</text>
</comment>
<dbReference type="InterPro" id="IPR000847">
    <property type="entry name" value="LysR_HTH_N"/>
</dbReference>
<feature type="domain" description="HTH lysR-type" evidence="5">
    <location>
        <begin position="2"/>
        <end position="59"/>
    </location>
</feature>
<evidence type="ECO:0000313" key="6">
    <source>
        <dbReference type="EMBL" id="TXR56829.1"/>
    </source>
</evidence>
<dbReference type="RefSeq" id="WP_147925958.1">
    <property type="nucleotide sequence ID" value="NZ_VKAC01000004.1"/>
</dbReference>
<dbReference type="Proteomes" id="UP000321234">
    <property type="component" value="Unassembled WGS sequence"/>
</dbReference>
<name>A0A5C8ZI54_9ACTN</name>
<protein>
    <submittedName>
        <fullName evidence="6">LysR family transcriptional regulator</fullName>
    </submittedName>
</protein>
<evidence type="ECO:0000256" key="4">
    <source>
        <dbReference type="ARBA" id="ARBA00023163"/>
    </source>
</evidence>
<keyword evidence="3" id="KW-0238">DNA-binding</keyword>
<dbReference type="AlphaFoldDB" id="A0A5C8ZI54"/>
<proteinExistence type="inferred from homology"/>
<dbReference type="PANTHER" id="PTHR30346">
    <property type="entry name" value="TRANSCRIPTIONAL DUAL REGULATOR HCAR-RELATED"/>
    <property type="match status" value="1"/>
</dbReference>
<dbReference type="Gene3D" id="3.40.190.10">
    <property type="entry name" value="Periplasmic binding protein-like II"/>
    <property type="match status" value="2"/>
</dbReference>
<dbReference type="EMBL" id="VKAC01000004">
    <property type="protein sequence ID" value="TXR56829.1"/>
    <property type="molecule type" value="Genomic_DNA"/>
</dbReference>
<keyword evidence="2" id="KW-0805">Transcription regulation</keyword>
<evidence type="ECO:0000313" key="7">
    <source>
        <dbReference type="Proteomes" id="UP000321234"/>
    </source>
</evidence>
<organism evidence="6 7">
    <name type="scientific">Quadrisphaera setariae</name>
    <dbReference type="NCBI Taxonomy" id="2593304"/>
    <lineage>
        <taxon>Bacteria</taxon>
        <taxon>Bacillati</taxon>
        <taxon>Actinomycetota</taxon>
        <taxon>Actinomycetes</taxon>
        <taxon>Kineosporiales</taxon>
        <taxon>Kineosporiaceae</taxon>
        <taxon>Quadrisphaera</taxon>
    </lineage>
</organism>
<dbReference type="InterPro" id="IPR036388">
    <property type="entry name" value="WH-like_DNA-bd_sf"/>
</dbReference>
<gene>
    <name evidence="6" type="ORF">FMM08_08890</name>
</gene>
<dbReference type="OrthoDB" id="3673085at2"/>
<dbReference type="Pfam" id="PF03466">
    <property type="entry name" value="LysR_substrate"/>
    <property type="match status" value="1"/>
</dbReference>